<evidence type="ECO:0000256" key="4">
    <source>
        <dbReference type="ARBA" id="ARBA00023163"/>
    </source>
</evidence>
<dbReference type="PANTHER" id="PTHR30419">
    <property type="entry name" value="HTH-TYPE TRANSCRIPTIONAL REGULATOR YBHD"/>
    <property type="match status" value="1"/>
</dbReference>
<dbReference type="GO" id="GO:0003677">
    <property type="term" value="F:DNA binding"/>
    <property type="evidence" value="ECO:0007669"/>
    <property type="project" value="UniProtKB-KW"/>
</dbReference>
<dbReference type="Pfam" id="PF00126">
    <property type="entry name" value="HTH_1"/>
    <property type="match status" value="1"/>
</dbReference>
<dbReference type="Gene3D" id="1.10.10.10">
    <property type="entry name" value="Winged helix-like DNA-binding domain superfamily/Winged helix DNA-binding domain"/>
    <property type="match status" value="1"/>
</dbReference>
<keyword evidence="3" id="KW-0238">DNA-binding</keyword>
<dbReference type="SUPFAM" id="SSF46785">
    <property type="entry name" value="Winged helix' DNA-binding domain"/>
    <property type="match status" value="1"/>
</dbReference>
<dbReference type="Gene3D" id="3.40.190.290">
    <property type="match status" value="1"/>
</dbReference>
<keyword evidence="4" id="KW-0804">Transcription</keyword>
<dbReference type="Proteomes" id="UP000026714">
    <property type="component" value="Unassembled WGS sequence"/>
</dbReference>
<dbReference type="AlphaFoldDB" id="A0A059KLB0"/>
<dbReference type="InterPro" id="IPR005119">
    <property type="entry name" value="LysR_subst-bd"/>
</dbReference>
<evidence type="ECO:0000259" key="5">
    <source>
        <dbReference type="PROSITE" id="PS50931"/>
    </source>
</evidence>
<organism evidence="6 7">
    <name type="scientific">Sphaerotilus natans subsp. natans DSM 6575</name>
    <dbReference type="NCBI Taxonomy" id="1286631"/>
    <lineage>
        <taxon>Bacteria</taxon>
        <taxon>Pseudomonadati</taxon>
        <taxon>Pseudomonadota</taxon>
        <taxon>Betaproteobacteria</taxon>
        <taxon>Burkholderiales</taxon>
        <taxon>Sphaerotilaceae</taxon>
        <taxon>Sphaerotilus</taxon>
    </lineage>
</organism>
<dbReference type="GO" id="GO:0003700">
    <property type="term" value="F:DNA-binding transcription factor activity"/>
    <property type="evidence" value="ECO:0007669"/>
    <property type="project" value="InterPro"/>
</dbReference>
<dbReference type="PANTHER" id="PTHR30419:SF2">
    <property type="entry name" value="LYSR FAMILY TRANSCRIPTIONAL REGULATOR"/>
    <property type="match status" value="1"/>
</dbReference>
<dbReference type="InterPro" id="IPR036390">
    <property type="entry name" value="WH_DNA-bd_sf"/>
</dbReference>
<sequence length="305" mass="33364">MKRLLDPVSLHLFAIVCEEGNMVRAAERAAIVPSAISKRLALLEDQLGLPLLMRSRGRFEPTPAGEVLLRQARDILGRMERTHAELGEFTTGVQGSVQVLASLSALAEFLAEDLGDFLARHPQLRVGLEEKISAEIVRGVHEGAADFGVLWDVADLKGLESDPYRSDCVHLVAEASHPLVRETGPIAFAETLGHEMICVAPSLMERRMQRYAEEAGGTLRQRIRVSGVDAACRLVAARLGIALLPREAVTTQVQSLGLVTRPLSDAWARRQFVLCMRSYRGLSVAARQFVDHLREQAAAPGRAPV</sequence>
<comment type="caution">
    <text evidence="6">The sequence shown here is derived from an EMBL/GenBank/DDBJ whole genome shotgun (WGS) entry which is preliminary data.</text>
</comment>
<proteinExistence type="inferred from homology"/>
<dbReference type="InterPro" id="IPR036388">
    <property type="entry name" value="WH-like_DNA-bd_sf"/>
</dbReference>
<comment type="similarity">
    <text evidence="1">Belongs to the LysR transcriptional regulatory family.</text>
</comment>
<reference evidence="6 7" key="1">
    <citation type="journal article" date="2014" name="FEMS Microbiol. Ecol.">
        <title>Sphaerotilus natans encrusted with nanoball-shaped Fe(III) oxide minerals formed by nitrate-reducing mixotrophic Fe(II) oxidation.</title>
        <authorList>
            <person name="Park S."/>
            <person name="Kim D.H."/>
            <person name="Lee J.H."/>
            <person name="Hur H.G."/>
        </authorList>
    </citation>
    <scope>NUCLEOTIDE SEQUENCE [LARGE SCALE GENOMIC DNA]</scope>
    <source>
        <strain evidence="6 7">DSM 6575</strain>
    </source>
</reference>
<dbReference type="Pfam" id="PF03466">
    <property type="entry name" value="LysR_substrate"/>
    <property type="match status" value="1"/>
</dbReference>
<evidence type="ECO:0000313" key="7">
    <source>
        <dbReference type="Proteomes" id="UP000026714"/>
    </source>
</evidence>
<feature type="domain" description="HTH lysR-type" evidence="5">
    <location>
        <begin position="5"/>
        <end position="62"/>
    </location>
</feature>
<dbReference type="SUPFAM" id="SSF53850">
    <property type="entry name" value="Periplasmic binding protein-like II"/>
    <property type="match status" value="1"/>
</dbReference>
<dbReference type="PROSITE" id="PS50931">
    <property type="entry name" value="HTH_LYSR"/>
    <property type="match status" value="1"/>
</dbReference>
<keyword evidence="7" id="KW-1185">Reference proteome</keyword>
<evidence type="ECO:0000313" key="6">
    <source>
        <dbReference type="EMBL" id="KDB51979.1"/>
    </source>
</evidence>
<dbReference type="RefSeq" id="WP_037482335.1">
    <property type="nucleotide sequence ID" value="NZ_AZRA01000062.1"/>
</dbReference>
<gene>
    <name evidence="6" type="ORF">X805_24570</name>
</gene>
<name>A0A059KLB0_9BURK</name>
<evidence type="ECO:0000256" key="1">
    <source>
        <dbReference type="ARBA" id="ARBA00009437"/>
    </source>
</evidence>
<protein>
    <recommendedName>
        <fullName evidence="5">HTH lysR-type domain-containing protein</fullName>
    </recommendedName>
</protein>
<evidence type="ECO:0000256" key="2">
    <source>
        <dbReference type="ARBA" id="ARBA00023015"/>
    </source>
</evidence>
<dbReference type="InterPro" id="IPR000847">
    <property type="entry name" value="LysR_HTH_N"/>
</dbReference>
<dbReference type="STRING" id="34103.SAMN05421778_10669"/>
<evidence type="ECO:0000256" key="3">
    <source>
        <dbReference type="ARBA" id="ARBA00023125"/>
    </source>
</evidence>
<dbReference type="EMBL" id="AZRA01000062">
    <property type="protein sequence ID" value="KDB51979.1"/>
    <property type="molecule type" value="Genomic_DNA"/>
</dbReference>
<dbReference type="GO" id="GO:0005829">
    <property type="term" value="C:cytosol"/>
    <property type="evidence" value="ECO:0007669"/>
    <property type="project" value="TreeGrafter"/>
</dbReference>
<accession>A0A059KLB0</accession>
<dbReference type="InterPro" id="IPR050950">
    <property type="entry name" value="HTH-type_LysR_regulators"/>
</dbReference>
<keyword evidence="2" id="KW-0805">Transcription regulation</keyword>
<dbReference type="eggNOG" id="COG0583">
    <property type="taxonomic scope" value="Bacteria"/>
</dbReference>